<dbReference type="CDD" id="cd16387">
    <property type="entry name" value="ParB_N_Srx"/>
    <property type="match status" value="1"/>
</dbReference>
<dbReference type="GO" id="GO:0007059">
    <property type="term" value="P:chromosome segregation"/>
    <property type="evidence" value="ECO:0007669"/>
    <property type="project" value="TreeGrafter"/>
</dbReference>
<dbReference type="EMBL" id="QNTT01000018">
    <property type="protein sequence ID" value="RBA36793.1"/>
    <property type="molecule type" value="Genomic_DNA"/>
</dbReference>
<proteinExistence type="predicted"/>
<dbReference type="InterPro" id="IPR003115">
    <property type="entry name" value="ParB_N"/>
</dbReference>
<dbReference type="InterPro" id="IPR036086">
    <property type="entry name" value="ParB/Sulfiredoxin_sf"/>
</dbReference>
<accession>A0A365PAA8</accession>
<gene>
    <name evidence="2" type="ORF">DQ226_08375</name>
</gene>
<evidence type="ECO:0000259" key="1">
    <source>
        <dbReference type="SMART" id="SM00470"/>
    </source>
</evidence>
<organism evidence="2 3">
    <name type="scientific">Dietzia maris</name>
    <dbReference type="NCBI Taxonomy" id="37915"/>
    <lineage>
        <taxon>Bacteria</taxon>
        <taxon>Bacillati</taxon>
        <taxon>Actinomycetota</taxon>
        <taxon>Actinomycetes</taxon>
        <taxon>Mycobacteriales</taxon>
        <taxon>Dietziaceae</taxon>
        <taxon>Dietzia</taxon>
    </lineage>
</organism>
<dbReference type="InterPro" id="IPR042075">
    <property type="entry name" value="KorB_DNA-db"/>
</dbReference>
<evidence type="ECO:0000313" key="3">
    <source>
        <dbReference type="Proteomes" id="UP000252187"/>
    </source>
</evidence>
<comment type="caution">
    <text evidence="2">The sequence shown here is derived from an EMBL/GenBank/DDBJ whole genome shotgun (WGS) entry which is preliminary data.</text>
</comment>
<sequence>MDTTMNLIHVSPSELTILSNIRDAQVSPDLVASIRDHGLLEPINAYYADSGTLVVKHGHRRTLAACEAGLESVPVVVTAAPANDLDGKADLIADQWDENQQRQNLTAREQADTIAQLAAFGVSPAQISKRLRVDRSTVDAATTMTNTAVLDEYDLTITQAAIVAEFSDNPRAVERLIQAARHGQFDHQAARLRQDREIAAAVAQARPEWESKGVRIMDGWPDYNAPGEWVSSLVDIDTGEHAEVDHNAPGDHIAVQLRADYTTVLTATGEPVDPYELYEDDDQDIPEGGITRSQVHEELVVTHRLYCDNPAARGWKRLGATAPAPEATEQDKEAARAERRDVIAANKAWLAAEQVRRDWLKTFCARKTAPKNSAPFIAATIANSPHLLASERLRSEREHYLTVKDVAEMSTAKATMTSLALCLIAHETNTHKGSWRHIDPRTTAYLRFIEAQGYALSPVERRACGETVPTDEL</sequence>
<dbReference type="InterPro" id="IPR050336">
    <property type="entry name" value="Chromosome_partition/occlusion"/>
</dbReference>
<reference evidence="2 3" key="1">
    <citation type="submission" date="2018-06" db="EMBL/GenBank/DDBJ databases">
        <title>Whole genome sequencing of four bacterial strains from South Shetland trench revealing bio-synthetic gene clusters.</title>
        <authorList>
            <person name="Abdel-Mageed W.M."/>
            <person name="Lehri B."/>
            <person name="Jarmusch S.A."/>
            <person name="Miranda K."/>
            <person name="Goodfellow M."/>
            <person name="Jaspars M."/>
            <person name="Karlyshev A.V."/>
        </authorList>
    </citation>
    <scope>NUCLEOTIDE SEQUENCE [LARGE SCALE GENOMIC DNA]</scope>
    <source>
        <strain evidence="2 3">SST1</strain>
    </source>
</reference>
<dbReference type="SMART" id="SM00470">
    <property type="entry name" value="ParB"/>
    <property type="match status" value="1"/>
</dbReference>
<dbReference type="AlphaFoldDB" id="A0A365PAA8"/>
<dbReference type="Pfam" id="PF02195">
    <property type="entry name" value="ParB_N"/>
    <property type="match status" value="1"/>
</dbReference>
<dbReference type="GO" id="GO:0005694">
    <property type="term" value="C:chromosome"/>
    <property type="evidence" value="ECO:0007669"/>
    <property type="project" value="TreeGrafter"/>
</dbReference>
<protein>
    <recommendedName>
        <fullName evidence="1">ParB-like N-terminal domain-containing protein</fullName>
    </recommendedName>
</protein>
<dbReference type="Gene3D" id="3.90.1530.10">
    <property type="entry name" value="Conserved hypothetical protein from pyrococcus furiosus pfu- 392566-001, ParB domain"/>
    <property type="match status" value="1"/>
</dbReference>
<dbReference type="SUPFAM" id="SSF110849">
    <property type="entry name" value="ParB/Sulfiredoxin"/>
    <property type="match status" value="1"/>
</dbReference>
<evidence type="ECO:0000313" key="2">
    <source>
        <dbReference type="EMBL" id="RBA36793.1"/>
    </source>
</evidence>
<dbReference type="PANTHER" id="PTHR33375">
    <property type="entry name" value="CHROMOSOME-PARTITIONING PROTEIN PARB-RELATED"/>
    <property type="match status" value="1"/>
</dbReference>
<feature type="domain" description="ParB-like N-terminal" evidence="1">
    <location>
        <begin position="8"/>
        <end position="100"/>
    </location>
</feature>
<dbReference type="PANTHER" id="PTHR33375:SF1">
    <property type="entry name" value="CHROMOSOME-PARTITIONING PROTEIN PARB-RELATED"/>
    <property type="match status" value="1"/>
</dbReference>
<name>A0A365PAA8_9ACTN</name>
<dbReference type="Gene3D" id="1.10.10.730">
    <property type="entry name" value="KorB DNA-binding domain"/>
    <property type="match status" value="1"/>
</dbReference>
<dbReference type="Proteomes" id="UP000252187">
    <property type="component" value="Unassembled WGS sequence"/>
</dbReference>